<reference evidence="1 2" key="1">
    <citation type="journal article" date="2020" name="Syst. Appl. Microbiol.">
        <title>Alienimonas chondri sp. nov., a novel planctomycete isolated from the biofilm of the red alga Chondrus crispus.</title>
        <authorList>
            <person name="Vitorino I."/>
            <person name="Albuquerque L."/>
            <person name="Wiegand S."/>
            <person name="Kallscheuer N."/>
            <person name="da Costa M.S."/>
            <person name="Lobo-da-Cunha A."/>
            <person name="Jogler C."/>
            <person name="Lage O.M."/>
        </authorList>
    </citation>
    <scope>NUCLEOTIDE SEQUENCE [LARGE SCALE GENOMIC DNA]</scope>
    <source>
        <strain evidence="1 2">LzC2</strain>
    </source>
</reference>
<accession>A0ABX1VMY0</accession>
<dbReference type="Proteomes" id="UP000609651">
    <property type="component" value="Unassembled WGS sequence"/>
</dbReference>
<dbReference type="InterPro" id="IPR047715">
    <property type="entry name" value="EboA_dom"/>
</dbReference>
<evidence type="ECO:0000313" key="1">
    <source>
        <dbReference type="EMBL" id="NNJ27811.1"/>
    </source>
</evidence>
<dbReference type="EMBL" id="WTPX01000209">
    <property type="protein sequence ID" value="NNJ27811.1"/>
    <property type="molecule type" value="Genomic_DNA"/>
</dbReference>
<sequence>MTAADLPAALAPHLSADAAAWLDAQREKIAAGEERALFLGFGLAPRKVGKAELDDDRLPGWSVDQAARIALLDAFPTDDEPRWLSAFDKLADAAEVRELVTLYQALPRLPFPEALADRAVDGLRTNVKTVFEAIAHRNPFPRERFTDDRWNQMVLKALFIGSSLRPIDGLRERMNDDLSQMLRDYADERSAAGRDVPADLTALLDDESSGG</sequence>
<name>A0ABX1VMY0_9PLAN</name>
<dbReference type="NCBIfam" id="NF035938">
    <property type="entry name" value="EboA_domain"/>
    <property type="match status" value="1"/>
</dbReference>
<comment type="caution">
    <text evidence="1">The sequence shown here is derived from an EMBL/GenBank/DDBJ whole genome shotgun (WGS) entry which is preliminary data.</text>
</comment>
<gene>
    <name evidence="1" type="ORF">LzC2_39200</name>
</gene>
<dbReference type="RefSeq" id="WP_171189717.1">
    <property type="nucleotide sequence ID" value="NZ_WTPX01000209.1"/>
</dbReference>
<proteinExistence type="predicted"/>
<evidence type="ECO:0008006" key="3">
    <source>
        <dbReference type="Google" id="ProtNLM"/>
    </source>
</evidence>
<protein>
    <recommendedName>
        <fullName evidence="3">Sugar phosphate isomerase</fullName>
    </recommendedName>
</protein>
<keyword evidence="2" id="KW-1185">Reference proteome</keyword>
<evidence type="ECO:0000313" key="2">
    <source>
        <dbReference type="Proteomes" id="UP000609651"/>
    </source>
</evidence>
<organism evidence="1 2">
    <name type="scientific">Alienimonas chondri</name>
    <dbReference type="NCBI Taxonomy" id="2681879"/>
    <lineage>
        <taxon>Bacteria</taxon>
        <taxon>Pseudomonadati</taxon>
        <taxon>Planctomycetota</taxon>
        <taxon>Planctomycetia</taxon>
        <taxon>Planctomycetales</taxon>
        <taxon>Planctomycetaceae</taxon>
        <taxon>Alienimonas</taxon>
    </lineage>
</organism>